<evidence type="ECO:0000313" key="1">
    <source>
        <dbReference type="EMBL" id="QHT32798.1"/>
    </source>
</evidence>
<dbReference type="AlphaFoldDB" id="A0A6C0EUW0"/>
<name>A0A6C0EUW0_9ZZZZ</name>
<reference evidence="1" key="1">
    <citation type="journal article" date="2020" name="Nature">
        <title>Giant virus diversity and host interactions through global metagenomics.</title>
        <authorList>
            <person name="Schulz F."/>
            <person name="Roux S."/>
            <person name="Paez-Espino D."/>
            <person name="Jungbluth S."/>
            <person name="Walsh D.A."/>
            <person name="Denef V.J."/>
            <person name="McMahon K.D."/>
            <person name="Konstantinidis K.T."/>
            <person name="Eloe-Fadrosh E.A."/>
            <person name="Kyrpides N.C."/>
            <person name="Woyke T."/>
        </authorList>
    </citation>
    <scope>NUCLEOTIDE SEQUENCE</scope>
    <source>
        <strain evidence="1">GVMAG-M-3300009161-30</strain>
    </source>
</reference>
<protein>
    <submittedName>
        <fullName evidence="1">Uncharacterized protein</fullName>
    </submittedName>
</protein>
<accession>A0A6C0EUW0</accession>
<dbReference type="EMBL" id="MN738948">
    <property type="protein sequence ID" value="QHT32798.1"/>
    <property type="molecule type" value="Genomic_DNA"/>
</dbReference>
<organism evidence="1">
    <name type="scientific">viral metagenome</name>
    <dbReference type="NCBI Taxonomy" id="1070528"/>
    <lineage>
        <taxon>unclassified sequences</taxon>
        <taxon>metagenomes</taxon>
        <taxon>organismal metagenomes</taxon>
    </lineage>
</organism>
<sequence length="137" mass="16552">MKNKTKKINNKTHTYSFAKAKYSRFPPKNTKKQFLFNPENPKKSFDVYIDKNPKDTINIKYTTLEDVTNTIDKLEKLYKTKKYSHKRIWQVGMIMNVRLQVLKNIKPKQYALANKYFKFLGKRTKLDETERYKLSFR</sequence>
<proteinExistence type="predicted"/>